<evidence type="ECO:0000313" key="3">
    <source>
        <dbReference type="Proteomes" id="UP001172155"/>
    </source>
</evidence>
<feature type="region of interest" description="Disordered" evidence="1">
    <location>
        <begin position="1"/>
        <end position="32"/>
    </location>
</feature>
<sequence length="904" mass="100891">MDMDAIIKTESASQDEPMTAPEPEPLPFEPLDDCALFEGADYPANSDAANSDTAKPFSFEADDFLERPESAQGLAGTVDDTILAQPGDTAGGPDNDAASDTSELSEGFFEDVRADLNADLNNLVSEAANVKGQFSRDGCRDLRHTLRKWLVQDKSLRPSDHFYHRLESTYTEIRFKARVLSKRDRIVVNTFAELAQELPIEIFLIIFEREAVDRTLPLIAKQLSDLDGEILVYNVPLDAESLAFDFQEPLAPAKGKFCEAGLLFVARDSLVDFLMSCSGVHANPSLHPGVRAGTLLSYLKYYIDRCSAPENRPRLLPILKNFCRRAWETDPVQGLGPFADAGLGKLLQLLIEDRGPRLRLFEQVANHAHGGIPSTFFHCVNGEIKESRVRFRDIEKGIFAAVFSHPDANHGCSAVFDTVQDLDDEHIQLWMRQTIVKIVEAAFGQLAELFTPLVERNPTQTSFLLGVVNQLSQHLDQLPRRVALPLFERLAIQTIDTLDVSQLCSPSTVRAGTARISKASDIPDEDYFHLETPLELCAVSALDLTSFFEALIVTKVRDQLLMRLAFKIVNRANFIRRPEFAGLWWPFVRLMADTLPELGISPTTPRYLNIIMAIVEARLLRDVGEQPPVTWGRTKEQVQCSNLNCVLCAQVNKFLGGDAEVTSILVPEEDNKHMLELVGPTLLAIGCELELRPPFLVVRKRFCDREALEAFYARQEAFKQDLLAEKEWLEPVFQADGTSFDQLITRLSTKDPIVTNAPDRMEEPAQSVAGGLPSRAGPIGSPERVPGLGRGPSCRLSPRGSDPSSEALHSTPLRHCPLWSFRVHLLYRHLTHRSLLTAPLNRTPFFRNRTLILFSKTRILRKRTPTPGSKAPIRVTLGCTAPMELLHLWTQGQSRSLTGYPHVP</sequence>
<dbReference type="AlphaFoldDB" id="A0AA40F9K8"/>
<name>A0AA40F9K8_9PEZI</name>
<feature type="region of interest" description="Disordered" evidence="1">
    <location>
        <begin position="82"/>
        <end position="102"/>
    </location>
</feature>
<evidence type="ECO:0000256" key="1">
    <source>
        <dbReference type="SAM" id="MobiDB-lite"/>
    </source>
</evidence>
<reference evidence="2" key="1">
    <citation type="submission" date="2023-06" db="EMBL/GenBank/DDBJ databases">
        <title>Genome-scale phylogeny and comparative genomics of the fungal order Sordariales.</title>
        <authorList>
            <consortium name="Lawrence Berkeley National Laboratory"/>
            <person name="Hensen N."/>
            <person name="Bonometti L."/>
            <person name="Westerberg I."/>
            <person name="Brannstrom I.O."/>
            <person name="Guillou S."/>
            <person name="Cros-Aarteil S."/>
            <person name="Calhoun S."/>
            <person name="Haridas S."/>
            <person name="Kuo A."/>
            <person name="Mondo S."/>
            <person name="Pangilinan J."/>
            <person name="Riley R."/>
            <person name="LaButti K."/>
            <person name="Andreopoulos B."/>
            <person name="Lipzen A."/>
            <person name="Chen C."/>
            <person name="Yanf M."/>
            <person name="Daum C."/>
            <person name="Ng V."/>
            <person name="Clum A."/>
            <person name="Steindorff A."/>
            <person name="Ohm R."/>
            <person name="Martin F."/>
            <person name="Silar P."/>
            <person name="Natvig D."/>
            <person name="Lalanne C."/>
            <person name="Gautier V."/>
            <person name="Ament-velasquez S.L."/>
            <person name="Kruys A."/>
            <person name="Hutchinson M.I."/>
            <person name="Powell A.J."/>
            <person name="Barry K."/>
            <person name="Miller A.N."/>
            <person name="Grigoriev I.V."/>
            <person name="Debuchy R."/>
            <person name="Gladieux P."/>
            <person name="Thoren M.H."/>
            <person name="Johannesson H."/>
        </authorList>
    </citation>
    <scope>NUCLEOTIDE SEQUENCE</scope>
    <source>
        <strain evidence="2">SMH3187-1</strain>
    </source>
</reference>
<feature type="region of interest" description="Disordered" evidence="1">
    <location>
        <begin position="754"/>
        <end position="809"/>
    </location>
</feature>
<accession>A0AA40F9K8</accession>
<gene>
    <name evidence="2" type="ORF">B0T18DRAFT_385735</name>
</gene>
<dbReference type="Proteomes" id="UP001172155">
    <property type="component" value="Unassembled WGS sequence"/>
</dbReference>
<proteinExistence type="predicted"/>
<dbReference type="EMBL" id="JAUKUD010000001">
    <property type="protein sequence ID" value="KAK0753739.1"/>
    <property type="molecule type" value="Genomic_DNA"/>
</dbReference>
<keyword evidence="3" id="KW-1185">Reference proteome</keyword>
<organism evidence="2 3">
    <name type="scientific">Schizothecium vesticola</name>
    <dbReference type="NCBI Taxonomy" id="314040"/>
    <lineage>
        <taxon>Eukaryota</taxon>
        <taxon>Fungi</taxon>
        <taxon>Dikarya</taxon>
        <taxon>Ascomycota</taxon>
        <taxon>Pezizomycotina</taxon>
        <taxon>Sordariomycetes</taxon>
        <taxon>Sordariomycetidae</taxon>
        <taxon>Sordariales</taxon>
        <taxon>Schizotheciaceae</taxon>
        <taxon>Schizothecium</taxon>
    </lineage>
</organism>
<protein>
    <submittedName>
        <fullName evidence="2">Uncharacterized protein</fullName>
    </submittedName>
</protein>
<comment type="caution">
    <text evidence="2">The sequence shown here is derived from an EMBL/GenBank/DDBJ whole genome shotgun (WGS) entry which is preliminary data.</text>
</comment>
<evidence type="ECO:0000313" key="2">
    <source>
        <dbReference type="EMBL" id="KAK0753739.1"/>
    </source>
</evidence>